<dbReference type="Gene3D" id="1.20.144.10">
    <property type="entry name" value="Phosphatidic acid phosphatase type 2/haloperoxidase"/>
    <property type="match status" value="1"/>
</dbReference>
<dbReference type="EMBL" id="BAABIC010000001">
    <property type="protein sequence ID" value="GAA4673425.1"/>
    <property type="molecule type" value="Genomic_DNA"/>
</dbReference>
<proteinExistence type="predicted"/>
<evidence type="ECO:0000313" key="5">
    <source>
        <dbReference type="Proteomes" id="UP001500325"/>
    </source>
</evidence>
<sequence>MSRGTTPACAALPGEHGLALVVAVLSLLTATTMALLLARGSTPTEADASVRAAVADVWSDPYPSALVVDWFGSPEALLAQTAILVAVCLMMGRVGIALVATLAPWGVAAVTTAVKPLIDRTIHAPQNLAFPSGHTAVTTAVALVIGLLVADLLGAWCRGRRALVALVFGCVGGSAMATAQIALNAHYPSDCLGGFVTAVSVVLFVVVLVDRAAMSVTDKKLSTSREVRGRPAAGGRSRASDVATESDGP</sequence>
<protein>
    <recommendedName>
        <fullName evidence="3">Phosphatidic acid phosphatase type 2/haloperoxidase domain-containing protein</fullName>
    </recommendedName>
</protein>
<keyword evidence="2" id="KW-0812">Transmembrane</keyword>
<evidence type="ECO:0000256" key="2">
    <source>
        <dbReference type="SAM" id="Phobius"/>
    </source>
</evidence>
<name>A0ABP8VW25_9PSEU</name>
<reference evidence="5" key="1">
    <citation type="journal article" date="2019" name="Int. J. Syst. Evol. Microbiol.">
        <title>The Global Catalogue of Microorganisms (GCM) 10K type strain sequencing project: providing services to taxonomists for standard genome sequencing and annotation.</title>
        <authorList>
            <consortium name="The Broad Institute Genomics Platform"/>
            <consortium name="The Broad Institute Genome Sequencing Center for Infectious Disease"/>
            <person name="Wu L."/>
            <person name="Ma J."/>
        </authorList>
    </citation>
    <scope>NUCLEOTIDE SEQUENCE [LARGE SCALE GENOMIC DNA]</scope>
    <source>
        <strain evidence="5">JCM 18055</strain>
    </source>
</reference>
<comment type="caution">
    <text evidence="4">The sequence shown here is derived from an EMBL/GenBank/DDBJ whole genome shotgun (WGS) entry which is preliminary data.</text>
</comment>
<feature type="region of interest" description="Disordered" evidence="1">
    <location>
        <begin position="224"/>
        <end position="249"/>
    </location>
</feature>
<feature type="domain" description="Phosphatidic acid phosphatase type 2/haloperoxidase" evidence="3">
    <location>
        <begin position="127"/>
        <end position="211"/>
    </location>
</feature>
<gene>
    <name evidence="4" type="ORF">GCM10023215_01100</name>
</gene>
<feature type="transmembrane region" description="Helical" evidence="2">
    <location>
        <begin position="195"/>
        <end position="213"/>
    </location>
</feature>
<feature type="transmembrane region" description="Helical" evidence="2">
    <location>
        <begin position="96"/>
        <end position="114"/>
    </location>
</feature>
<feature type="transmembrane region" description="Helical" evidence="2">
    <location>
        <begin position="134"/>
        <end position="156"/>
    </location>
</feature>
<dbReference type="InterPro" id="IPR000326">
    <property type="entry name" value="PAP2/HPO"/>
</dbReference>
<dbReference type="SUPFAM" id="SSF48317">
    <property type="entry name" value="Acid phosphatase/Vanadium-dependent haloperoxidase"/>
    <property type="match status" value="1"/>
</dbReference>
<evidence type="ECO:0000313" key="4">
    <source>
        <dbReference type="EMBL" id="GAA4673425.1"/>
    </source>
</evidence>
<keyword evidence="5" id="KW-1185">Reference proteome</keyword>
<dbReference type="Pfam" id="PF01569">
    <property type="entry name" value="PAP2"/>
    <property type="match status" value="1"/>
</dbReference>
<evidence type="ECO:0000259" key="3">
    <source>
        <dbReference type="Pfam" id="PF01569"/>
    </source>
</evidence>
<accession>A0ABP8VW25</accession>
<keyword evidence="2" id="KW-0472">Membrane</keyword>
<evidence type="ECO:0000256" key="1">
    <source>
        <dbReference type="SAM" id="MobiDB-lite"/>
    </source>
</evidence>
<organism evidence="4 5">
    <name type="scientific">Pseudonocardia yuanmonensis</name>
    <dbReference type="NCBI Taxonomy" id="1095914"/>
    <lineage>
        <taxon>Bacteria</taxon>
        <taxon>Bacillati</taxon>
        <taxon>Actinomycetota</taxon>
        <taxon>Actinomycetes</taxon>
        <taxon>Pseudonocardiales</taxon>
        <taxon>Pseudonocardiaceae</taxon>
        <taxon>Pseudonocardia</taxon>
    </lineage>
</organism>
<dbReference type="Proteomes" id="UP001500325">
    <property type="component" value="Unassembled WGS sequence"/>
</dbReference>
<keyword evidence="2" id="KW-1133">Transmembrane helix</keyword>
<feature type="transmembrane region" description="Helical" evidence="2">
    <location>
        <begin position="163"/>
        <end position="183"/>
    </location>
</feature>
<dbReference type="InterPro" id="IPR036938">
    <property type="entry name" value="PAP2/HPO_sf"/>
</dbReference>